<dbReference type="Gene3D" id="3.40.50.720">
    <property type="entry name" value="NAD(P)-binding Rossmann-like Domain"/>
    <property type="match status" value="2"/>
</dbReference>
<feature type="signal peptide" evidence="6">
    <location>
        <begin position="1"/>
        <end position="24"/>
    </location>
</feature>
<dbReference type="EMBL" id="KB706370">
    <property type="protein sequence ID" value="EMR67729.1"/>
    <property type="molecule type" value="Genomic_DNA"/>
</dbReference>
<dbReference type="GO" id="GO:0051287">
    <property type="term" value="F:NAD binding"/>
    <property type="evidence" value="ECO:0007669"/>
    <property type="project" value="InterPro"/>
</dbReference>
<proteinExistence type="inferred from homology"/>
<dbReference type="GO" id="GO:0004185">
    <property type="term" value="F:serine-type carboxypeptidase activity"/>
    <property type="evidence" value="ECO:0007669"/>
    <property type="project" value="UniProtKB-UniRule"/>
</dbReference>
<reference evidence="9" key="1">
    <citation type="journal article" date="2013" name="Genome Announc.">
        <title>Draft genome sequence of the grapevine dieback fungus Eutypa lata UCR-EL1.</title>
        <authorList>
            <person name="Blanco-Ulate B."/>
            <person name="Rolshausen P.E."/>
            <person name="Cantu D."/>
        </authorList>
    </citation>
    <scope>NUCLEOTIDE SEQUENCE [LARGE SCALE GENOMIC DNA]</scope>
    <source>
        <strain evidence="9">UCR-EL1</strain>
    </source>
</reference>
<dbReference type="Gene3D" id="1.10.287.410">
    <property type="match status" value="1"/>
</dbReference>
<evidence type="ECO:0000259" key="7">
    <source>
        <dbReference type="Pfam" id="PF02826"/>
    </source>
</evidence>
<dbReference type="GO" id="GO:0000324">
    <property type="term" value="C:fungal-type vacuole"/>
    <property type="evidence" value="ECO:0007669"/>
    <property type="project" value="TreeGrafter"/>
</dbReference>
<dbReference type="eggNOG" id="KOG0069">
    <property type="taxonomic scope" value="Eukaryota"/>
</dbReference>
<evidence type="ECO:0000256" key="6">
    <source>
        <dbReference type="RuleBase" id="RU361156"/>
    </source>
</evidence>
<dbReference type="eggNOG" id="KOG1282">
    <property type="taxonomic scope" value="Eukaryota"/>
</dbReference>
<dbReference type="GO" id="GO:0006508">
    <property type="term" value="P:proteolysis"/>
    <property type="evidence" value="ECO:0007669"/>
    <property type="project" value="UniProtKB-KW"/>
</dbReference>
<comment type="similarity">
    <text evidence="1 6">Belongs to the peptidase S10 family.</text>
</comment>
<keyword evidence="5" id="KW-0325">Glycoprotein</keyword>
<evidence type="ECO:0000313" key="8">
    <source>
        <dbReference type="EMBL" id="EMR67729.1"/>
    </source>
</evidence>
<dbReference type="SUPFAM" id="SSF53474">
    <property type="entry name" value="alpha/beta-Hydrolases"/>
    <property type="match status" value="1"/>
</dbReference>
<dbReference type="AlphaFoldDB" id="M7SMW3"/>
<sequence length="849" mass="92714">MSPLSKALAGALSATSLLLPLAFATPFQSQKVLSQSDYQSFSLPGHPDHAVRIKQQTDDVCDAGSRQYTGWLDTGGKHLFFWYVESLDDPQNDPLNLWMTGGPGCSGLIGMMLELGPCLINEDGTGTYRNQFSWTRNASMIFIDQPAGTGFSYVDEGYESPGDSFVAASDMHVFLRIFYTVFPHLQSVPFHISGESYGGHYVPTVAAEILRYNNLRIGPDFKIPLASIMMGDGFVSPLDTLYGYYDTLCTTKPGVPEPVFNSTRCTQIAENLPRCAYLHQACYEYPDAIICQAADSFCMSEIRDLYDKESGAGGRDPFDITRTCEVDQFCYNAVLDIQSYMNTPSVWSALTVPEAVANFSLMSTDIHDSFLRGNDMYITTAKEVQYILEKGVDVLVYNGNLDLACNTAGNLRWTERLPWAGQAEFVSRDLEPWYASKDGEVIEAGATKEVAVLAAPGNTKKSRFSFVTFDRAGHMVPLDQPEVTLHLIQTWMSAYETDLSADNASTGTTSLPTIVYFGDLPPTITPLITDLQHRFNIIRHTIASEEEFVLDLQSPSSPLHRASAILRLGTHATTGLPLGWTSKVAQLPGLLLPPNLKLLVNLGHGLDTEDVSGLHARGIEIRGTAGGTDATATAGLYLTIAAFRQFGRAELAARSGDPDRFVAAMHAASRVSADPQGRTVGIIGYGRIGRRCGEMLGGGGLGMRVCCVQRRDDGSGDGGGDGVAVFKSVDEMISAVDCGLLACPYTADTHHIINWERIRKMRRGVRIANIARGKYVDEEALVRGIEEGIIGGVGLDVYEFEPNIHSKLLQLDCVTLLPHVGGLSIDSGEKHIRDAFEGVDRFFYPRKMI</sequence>
<protein>
    <recommendedName>
        <fullName evidence="6">Carboxypeptidase</fullName>
        <ecNumber evidence="6">3.4.16.-</ecNumber>
    </recommendedName>
</protein>
<dbReference type="PRINTS" id="PR00724">
    <property type="entry name" value="CRBOXYPTASEC"/>
</dbReference>
<keyword evidence="6" id="KW-0732">Signal</keyword>
<name>M7SMW3_EUTLA</name>
<evidence type="ECO:0000256" key="3">
    <source>
        <dbReference type="ARBA" id="ARBA00022670"/>
    </source>
</evidence>
<organism evidence="8 9">
    <name type="scientific">Eutypa lata (strain UCR-EL1)</name>
    <name type="common">Grapevine dieback disease fungus</name>
    <name type="synonym">Eutypa armeniacae</name>
    <dbReference type="NCBI Taxonomy" id="1287681"/>
    <lineage>
        <taxon>Eukaryota</taxon>
        <taxon>Fungi</taxon>
        <taxon>Dikarya</taxon>
        <taxon>Ascomycota</taxon>
        <taxon>Pezizomycotina</taxon>
        <taxon>Sordariomycetes</taxon>
        <taxon>Xylariomycetidae</taxon>
        <taxon>Xylariales</taxon>
        <taxon>Diatrypaceae</taxon>
        <taxon>Eutypa</taxon>
    </lineage>
</organism>
<dbReference type="OrthoDB" id="443318at2759"/>
<feature type="domain" description="D-isomer specific 2-hydroxyacid dehydrogenase NAD-binding" evidence="7">
    <location>
        <begin position="638"/>
        <end position="821"/>
    </location>
</feature>
<dbReference type="EC" id="3.4.16.-" evidence="6"/>
<gene>
    <name evidence="8" type="ORF">UCREL1_5267</name>
</gene>
<dbReference type="InterPro" id="IPR018202">
    <property type="entry name" value="Ser_caboxypep_ser_AS"/>
</dbReference>
<evidence type="ECO:0000313" key="9">
    <source>
        <dbReference type="Proteomes" id="UP000012174"/>
    </source>
</evidence>
<keyword evidence="9" id="KW-1185">Reference proteome</keyword>
<dbReference type="InterPro" id="IPR029058">
    <property type="entry name" value="AB_hydrolase_fold"/>
</dbReference>
<dbReference type="SUPFAM" id="SSF51735">
    <property type="entry name" value="NAD(P)-binding Rossmann-fold domains"/>
    <property type="match status" value="1"/>
</dbReference>
<dbReference type="InterPro" id="IPR001563">
    <property type="entry name" value="Peptidase_S10"/>
</dbReference>
<evidence type="ECO:0000256" key="4">
    <source>
        <dbReference type="ARBA" id="ARBA00022801"/>
    </source>
</evidence>
<dbReference type="KEGG" id="ela:UCREL1_5267"/>
<dbReference type="PANTHER" id="PTHR11802">
    <property type="entry name" value="SERINE PROTEASE FAMILY S10 SERINE CARBOXYPEPTIDASE"/>
    <property type="match status" value="1"/>
</dbReference>
<keyword evidence="4 6" id="KW-0378">Hydrolase</keyword>
<accession>M7SMW3</accession>
<keyword evidence="2 6" id="KW-0121">Carboxypeptidase</keyword>
<dbReference type="STRING" id="1287681.M7SMW3"/>
<evidence type="ECO:0000256" key="5">
    <source>
        <dbReference type="ARBA" id="ARBA00023180"/>
    </source>
</evidence>
<dbReference type="Gene3D" id="3.40.50.1820">
    <property type="entry name" value="alpha/beta hydrolase"/>
    <property type="match status" value="1"/>
</dbReference>
<dbReference type="Pfam" id="PF02826">
    <property type="entry name" value="2-Hacid_dh_C"/>
    <property type="match status" value="1"/>
</dbReference>
<dbReference type="Pfam" id="PF00450">
    <property type="entry name" value="Peptidase_S10"/>
    <property type="match status" value="1"/>
</dbReference>
<feature type="chain" id="PRO_5006528111" description="Carboxypeptidase" evidence="6">
    <location>
        <begin position="25"/>
        <end position="849"/>
    </location>
</feature>
<keyword evidence="3 6" id="KW-0645">Protease</keyword>
<evidence type="ECO:0000256" key="1">
    <source>
        <dbReference type="ARBA" id="ARBA00009431"/>
    </source>
</evidence>
<dbReference type="Proteomes" id="UP000012174">
    <property type="component" value="Unassembled WGS sequence"/>
</dbReference>
<evidence type="ECO:0000256" key="2">
    <source>
        <dbReference type="ARBA" id="ARBA00022645"/>
    </source>
</evidence>
<dbReference type="PROSITE" id="PS00131">
    <property type="entry name" value="CARBOXYPEPT_SER_SER"/>
    <property type="match status" value="1"/>
</dbReference>
<dbReference type="InterPro" id="IPR006140">
    <property type="entry name" value="D-isomer_DH_NAD-bd"/>
</dbReference>
<dbReference type="HOGENOM" id="CLU_335869_0_0_1"/>
<dbReference type="PANTHER" id="PTHR11802:SF432">
    <property type="entry name" value="Y, PUTATIVE-RELATED"/>
    <property type="match status" value="1"/>
</dbReference>
<dbReference type="InterPro" id="IPR036291">
    <property type="entry name" value="NAD(P)-bd_dom_sf"/>
</dbReference>